<accession>A0A7S3SMZ9</accession>
<feature type="region of interest" description="Disordered" evidence="7">
    <location>
        <begin position="155"/>
        <end position="207"/>
    </location>
</feature>
<evidence type="ECO:0000256" key="3">
    <source>
        <dbReference type="ARBA" id="ARBA00022692"/>
    </source>
</evidence>
<comment type="similarity">
    <text evidence="2 6">Belongs to the peroxisomal membrane protein PXMP2/4 family.</text>
</comment>
<evidence type="ECO:0000256" key="5">
    <source>
        <dbReference type="ARBA" id="ARBA00023136"/>
    </source>
</evidence>
<dbReference type="AlphaFoldDB" id="A0A7S3SMZ9"/>
<evidence type="ECO:0000256" key="4">
    <source>
        <dbReference type="ARBA" id="ARBA00022989"/>
    </source>
</evidence>
<dbReference type="PANTHER" id="PTHR11266">
    <property type="entry name" value="PEROXISOMAL MEMBRANE PROTEIN 2, PXMP2 MPV17"/>
    <property type="match status" value="1"/>
</dbReference>
<gene>
    <name evidence="8" type="ORF">EHUX00137_LOCUS22891</name>
</gene>
<evidence type="ECO:0000313" key="8">
    <source>
        <dbReference type="EMBL" id="CAE0558310.1"/>
    </source>
</evidence>
<keyword evidence="5" id="KW-0472">Membrane</keyword>
<dbReference type="GO" id="GO:0005737">
    <property type="term" value="C:cytoplasm"/>
    <property type="evidence" value="ECO:0007669"/>
    <property type="project" value="TreeGrafter"/>
</dbReference>
<evidence type="ECO:0000256" key="2">
    <source>
        <dbReference type="ARBA" id="ARBA00006824"/>
    </source>
</evidence>
<dbReference type="EMBL" id="HBIR01029615">
    <property type="protein sequence ID" value="CAE0558310.1"/>
    <property type="molecule type" value="Transcribed_RNA"/>
</dbReference>
<sequence>MNRALPARLLAAYDGLLTRHRLATTTVSGALLGGAGDVVVQHAAASSDVDRTAAFFIFGGVLTGPINYRWLDFLAAASRSIAPQGGAASLAAKVALQSTVMQPLIYLPSFYLTNALVRPRPRRSFFPLLLDHLTSVPRCAAGAWPRRLSTSVPSMRTRCADSGSSGRPRSASPLACCRSGCRRSSSPESDSRGTSSSRRTMAQGRSA</sequence>
<protein>
    <submittedName>
        <fullName evidence="8">Uncharacterized protein</fullName>
    </submittedName>
</protein>
<keyword evidence="4" id="KW-1133">Transmembrane helix</keyword>
<organism evidence="8">
    <name type="scientific">Emiliania huxleyi</name>
    <name type="common">Coccolithophore</name>
    <name type="synonym">Pontosphaera huxleyi</name>
    <dbReference type="NCBI Taxonomy" id="2903"/>
    <lineage>
        <taxon>Eukaryota</taxon>
        <taxon>Haptista</taxon>
        <taxon>Haptophyta</taxon>
        <taxon>Prymnesiophyceae</taxon>
        <taxon>Isochrysidales</taxon>
        <taxon>Noelaerhabdaceae</taxon>
        <taxon>Emiliania</taxon>
    </lineage>
</organism>
<comment type="subcellular location">
    <subcellularLocation>
        <location evidence="1">Membrane</location>
        <topology evidence="1">Multi-pass membrane protein</topology>
    </subcellularLocation>
</comment>
<proteinExistence type="inferred from homology"/>
<feature type="compositionally biased region" description="Low complexity" evidence="7">
    <location>
        <begin position="182"/>
        <end position="199"/>
    </location>
</feature>
<evidence type="ECO:0000256" key="7">
    <source>
        <dbReference type="SAM" id="MobiDB-lite"/>
    </source>
</evidence>
<reference evidence="8" key="1">
    <citation type="submission" date="2021-01" db="EMBL/GenBank/DDBJ databases">
        <authorList>
            <person name="Corre E."/>
            <person name="Pelletier E."/>
            <person name="Niang G."/>
            <person name="Scheremetjew M."/>
            <person name="Finn R."/>
            <person name="Kale V."/>
            <person name="Holt S."/>
            <person name="Cochrane G."/>
            <person name="Meng A."/>
            <person name="Brown T."/>
            <person name="Cohen L."/>
        </authorList>
    </citation>
    <scope>NUCLEOTIDE SEQUENCE</scope>
    <source>
        <strain evidence="8">379</strain>
    </source>
</reference>
<keyword evidence="3" id="KW-0812">Transmembrane</keyword>
<evidence type="ECO:0000256" key="6">
    <source>
        <dbReference type="RuleBase" id="RU363053"/>
    </source>
</evidence>
<name>A0A7S3SMZ9_EMIHU</name>
<feature type="compositionally biased region" description="Low complexity" evidence="7">
    <location>
        <begin position="160"/>
        <end position="173"/>
    </location>
</feature>
<dbReference type="GO" id="GO:0016020">
    <property type="term" value="C:membrane"/>
    <property type="evidence" value="ECO:0007669"/>
    <property type="project" value="UniProtKB-SubCell"/>
</dbReference>
<dbReference type="InterPro" id="IPR007248">
    <property type="entry name" value="Mpv17_PMP22"/>
</dbReference>
<evidence type="ECO:0000256" key="1">
    <source>
        <dbReference type="ARBA" id="ARBA00004141"/>
    </source>
</evidence>